<proteinExistence type="inferred from homology"/>
<feature type="transmembrane region" description="Helical" evidence="6">
    <location>
        <begin position="102"/>
        <end position="121"/>
    </location>
</feature>
<evidence type="ECO:0000256" key="2">
    <source>
        <dbReference type="ARBA" id="ARBA00022475"/>
    </source>
</evidence>
<feature type="transmembrane region" description="Helical" evidence="6">
    <location>
        <begin position="127"/>
        <end position="148"/>
    </location>
</feature>
<dbReference type="PANTHER" id="PTHR30341">
    <property type="entry name" value="SODIUM ION/PROTON ANTIPORTER NHAA-RELATED"/>
    <property type="match status" value="1"/>
</dbReference>
<keyword evidence="6" id="KW-0739">Sodium transport</keyword>
<dbReference type="NCBIfam" id="NF007112">
    <property type="entry name" value="PRK09561.1"/>
    <property type="match status" value="1"/>
</dbReference>
<dbReference type="KEGG" id="mno:Mnod_7296"/>
<dbReference type="HOGENOM" id="CLU_015803_1_0_5"/>
<dbReference type="PANTHER" id="PTHR30341:SF0">
    <property type="entry name" value="NA(+)_H(+) ANTIPORTER NHAA"/>
    <property type="match status" value="1"/>
</dbReference>
<feature type="transmembrane region" description="Helical" evidence="6">
    <location>
        <begin position="267"/>
        <end position="285"/>
    </location>
</feature>
<dbReference type="AlphaFoldDB" id="B8ILR0"/>
<dbReference type="STRING" id="460265.Mnod_7296"/>
<keyword evidence="2 6" id="KW-1003">Cell membrane</keyword>
<evidence type="ECO:0000256" key="1">
    <source>
        <dbReference type="ARBA" id="ARBA00004429"/>
    </source>
</evidence>
<organism evidence="7 8">
    <name type="scientific">Methylobacterium nodulans (strain LMG 21967 / CNCM I-2342 / ORS 2060)</name>
    <dbReference type="NCBI Taxonomy" id="460265"/>
    <lineage>
        <taxon>Bacteria</taxon>
        <taxon>Pseudomonadati</taxon>
        <taxon>Pseudomonadota</taxon>
        <taxon>Alphaproteobacteria</taxon>
        <taxon>Hyphomicrobiales</taxon>
        <taxon>Methylobacteriaceae</taxon>
        <taxon>Methylobacterium</taxon>
    </lineage>
</organism>
<dbReference type="RefSeq" id="WP_015933596.1">
    <property type="nucleotide sequence ID" value="NC_011894.1"/>
</dbReference>
<evidence type="ECO:0000313" key="8">
    <source>
        <dbReference type="Proteomes" id="UP000008207"/>
    </source>
</evidence>
<feature type="transmembrane region" description="Helical" evidence="6">
    <location>
        <begin position="160"/>
        <end position="179"/>
    </location>
</feature>
<gene>
    <name evidence="6" type="primary">nhaA</name>
    <name evidence="7" type="ordered locus">Mnod_7296</name>
</gene>
<keyword evidence="5 6" id="KW-0472">Membrane</keyword>
<keyword evidence="6" id="KW-0997">Cell inner membrane</keyword>
<dbReference type="OrthoDB" id="9808135at2"/>
<evidence type="ECO:0000256" key="6">
    <source>
        <dbReference type="HAMAP-Rule" id="MF_01844"/>
    </source>
</evidence>
<comment type="subcellular location">
    <subcellularLocation>
        <location evidence="1 6">Cell inner membrane</location>
        <topology evidence="1 6">Multi-pass membrane protein</topology>
    </subcellularLocation>
</comment>
<comment type="function">
    <text evidence="6">Na(+)/H(+) antiporter that extrudes sodium in exchange for external protons.</text>
</comment>
<evidence type="ECO:0000256" key="3">
    <source>
        <dbReference type="ARBA" id="ARBA00022692"/>
    </source>
</evidence>
<dbReference type="NCBIfam" id="NF007111">
    <property type="entry name" value="PRK09560.1"/>
    <property type="match status" value="1"/>
</dbReference>
<keyword evidence="6" id="KW-0915">Sodium</keyword>
<evidence type="ECO:0000256" key="5">
    <source>
        <dbReference type="ARBA" id="ARBA00023136"/>
    </source>
</evidence>
<dbReference type="EMBL" id="CP001349">
    <property type="protein sequence ID" value="ACL62035.1"/>
    <property type="molecule type" value="Genomic_DNA"/>
</dbReference>
<feature type="transmembrane region" description="Helical" evidence="6">
    <location>
        <begin position="20"/>
        <end position="43"/>
    </location>
</feature>
<feature type="transmembrane region" description="Helical" evidence="6">
    <location>
        <begin position="213"/>
        <end position="241"/>
    </location>
</feature>
<dbReference type="Proteomes" id="UP000008207">
    <property type="component" value="Chromosome"/>
</dbReference>
<keyword evidence="3 6" id="KW-0812">Transmembrane</keyword>
<name>B8ILR0_METNO</name>
<dbReference type="InterPro" id="IPR023171">
    <property type="entry name" value="Na/H_antiporter_dom_sf"/>
</dbReference>
<accession>B8ILR0</accession>
<dbReference type="GO" id="GO:0005886">
    <property type="term" value="C:plasma membrane"/>
    <property type="evidence" value="ECO:0007669"/>
    <property type="project" value="UniProtKB-SubCell"/>
</dbReference>
<dbReference type="Pfam" id="PF06965">
    <property type="entry name" value="Na_H_antiport_1"/>
    <property type="match status" value="1"/>
</dbReference>
<evidence type="ECO:0000256" key="4">
    <source>
        <dbReference type="ARBA" id="ARBA00022989"/>
    </source>
</evidence>
<sequence>MTTTPPVRRFPRPLSALRTLLSSSAGGGIVLMASAVLALVVANGPLGEAYAHVLHAEIGPLSLLHWINDGLMAVFFLLVGLEIKREFLDGGLRTWPDRALPGIAALGGMVAPALVYVAFNLSTPETLRGWAIPAATDIAFALGVLALLGSRAPVSLKIFLTALAILDDLGAVLIIAVFYTADLSWPMLGLAAGILAMLVTLNRVGLRRLGPYLILGAALWLVVLRSGLHATVAGVLLALTIPCRPSPGRPDDAGSPLHCLEHALQPFVAYAIVPIFGFANAGVSVKGLGLDTLLAPVTLGVAAGLFVGKQIGVFGGIWLAVKTGLAKKPAGATWRHVYGVALLCGIGFTMSLFIGALAFAARPEFEAETKLGVLAGSLLSSLAGALVLSSAARRAPAHE</sequence>
<keyword evidence="4 6" id="KW-1133">Transmembrane helix</keyword>
<dbReference type="NCBIfam" id="TIGR00773">
    <property type="entry name" value="NhaA"/>
    <property type="match status" value="1"/>
</dbReference>
<dbReference type="Gene3D" id="1.20.1530.10">
    <property type="entry name" value="Na+/H+ antiporter like domain"/>
    <property type="match status" value="1"/>
</dbReference>
<feature type="transmembrane region" description="Helical" evidence="6">
    <location>
        <begin position="185"/>
        <end position="201"/>
    </location>
</feature>
<comment type="similarity">
    <text evidence="6">Belongs to the NhaA Na(+)/H(+) (TC 2.A.33) antiporter family.</text>
</comment>
<feature type="transmembrane region" description="Helical" evidence="6">
    <location>
        <begin position="371"/>
        <end position="392"/>
    </location>
</feature>
<keyword evidence="6" id="KW-0050">Antiport</keyword>
<feature type="transmembrane region" description="Helical" evidence="6">
    <location>
        <begin position="297"/>
        <end position="320"/>
    </location>
</feature>
<dbReference type="GO" id="GO:0015385">
    <property type="term" value="F:sodium:proton antiporter activity"/>
    <property type="evidence" value="ECO:0007669"/>
    <property type="project" value="UniProtKB-UniRule"/>
</dbReference>
<dbReference type="HAMAP" id="MF_01844">
    <property type="entry name" value="NhaA"/>
    <property type="match status" value="1"/>
</dbReference>
<dbReference type="GO" id="GO:0006885">
    <property type="term" value="P:regulation of pH"/>
    <property type="evidence" value="ECO:0007669"/>
    <property type="project" value="UniProtKB-UniRule"/>
</dbReference>
<evidence type="ECO:0000313" key="7">
    <source>
        <dbReference type="EMBL" id="ACL62035.1"/>
    </source>
</evidence>
<protein>
    <recommendedName>
        <fullName evidence="6">Na(+)/H(+) antiporter NhaA</fullName>
    </recommendedName>
    <alternativeName>
        <fullName evidence="6">Sodium/proton antiporter NhaA</fullName>
    </alternativeName>
</protein>
<feature type="transmembrane region" description="Helical" evidence="6">
    <location>
        <begin position="340"/>
        <end position="359"/>
    </location>
</feature>
<keyword evidence="6" id="KW-0813">Transport</keyword>
<feature type="transmembrane region" description="Helical" evidence="6">
    <location>
        <begin position="63"/>
        <end position="81"/>
    </location>
</feature>
<dbReference type="InterPro" id="IPR004670">
    <property type="entry name" value="NhaA"/>
</dbReference>
<keyword evidence="8" id="KW-1185">Reference proteome</keyword>
<keyword evidence="6" id="KW-0406">Ion transport</keyword>
<comment type="catalytic activity">
    <reaction evidence="6">
        <text>Na(+)(in) + 2 H(+)(out) = Na(+)(out) + 2 H(+)(in)</text>
        <dbReference type="Rhea" id="RHEA:29251"/>
        <dbReference type="ChEBI" id="CHEBI:15378"/>
        <dbReference type="ChEBI" id="CHEBI:29101"/>
    </reaction>
</comment>
<dbReference type="eggNOG" id="COG3004">
    <property type="taxonomic scope" value="Bacteria"/>
</dbReference>
<reference evidence="7 8" key="1">
    <citation type="submission" date="2009-01" db="EMBL/GenBank/DDBJ databases">
        <title>Complete sequence of chromosome of Methylobacterium nodulans ORS 2060.</title>
        <authorList>
            <consortium name="US DOE Joint Genome Institute"/>
            <person name="Lucas S."/>
            <person name="Copeland A."/>
            <person name="Lapidus A."/>
            <person name="Glavina del Rio T."/>
            <person name="Dalin E."/>
            <person name="Tice H."/>
            <person name="Bruce D."/>
            <person name="Goodwin L."/>
            <person name="Pitluck S."/>
            <person name="Sims D."/>
            <person name="Brettin T."/>
            <person name="Detter J.C."/>
            <person name="Han C."/>
            <person name="Larimer F."/>
            <person name="Land M."/>
            <person name="Hauser L."/>
            <person name="Kyrpides N."/>
            <person name="Ivanova N."/>
            <person name="Marx C.J."/>
            <person name="Richardson P."/>
        </authorList>
    </citation>
    <scope>NUCLEOTIDE SEQUENCE [LARGE SCALE GENOMIC DNA]</scope>
    <source>
        <strain evidence="8">LMG 21967 / CNCM I-2342 / ORS 2060</strain>
    </source>
</reference>